<dbReference type="OrthoDB" id="2018133at2759"/>
<dbReference type="PANTHER" id="PTHR11941:SF54">
    <property type="entry name" value="ENOYL-COA HYDRATASE, MITOCHONDRIAL"/>
    <property type="match status" value="1"/>
</dbReference>
<dbReference type="AlphaFoldDB" id="A0A183B762"/>
<sequence length="216" mass="23342">ILTDLSHPVLQTDHNVFFPHIPFAKSAGADIKEMCGKTYPFAFRRNFLAEWERIACTRKPLIAAVCGFALGGGCELAMMCDIIYASETAKFGQPEIKLGIIPGGGGTQRLIRAIGKSRAMEWILTGDMFSAQEAAAAGLVSRLFPPDQVVPKALELGEKIAGFSGLTTLTAKEAVNSGKLGSVLHTICFVPETKMMCYSLLFRLVVCLNAFLPVNK</sequence>
<dbReference type="GO" id="GO:0006635">
    <property type="term" value="P:fatty acid beta-oxidation"/>
    <property type="evidence" value="ECO:0007669"/>
    <property type="project" value="TreeGrafter"/>
</dbReference>
<evidence type="ECO:0000313" key="3">
    <source>
        <dbReference type="WBParaSite" id="ECPE_0001508701-mRNA-1"/>
    </source>
</evidence>
<dbReference type="Gene3D" id="3.90.226.10">
    <property type="entry name" value="2-enoyl-CoA Hydratase, Chain A, domain 1"/>
    <property type="match status" value="1"/>
</dbReference>
<dbReference type="EMBL" id="UZAN01059343">
    <property type="protein sequence ID" value="VDP92319.1"/>
    <property type="molecule type" value="Genomic_DNA"/>
</dbReference>
<gene>
    <name evidence="1" type="ORF">ECPE_LOCUS15047</name>
</gene>
<dbReference type="WBParaSite" id="ECPE_0001508701-mRNA-1">
    <property type="protein sequence ID" value="ECPE_0001508701-mRNA-1"/>
    <property type="gene ID" value="ECPE_0001508701"/>
</dbReference>
<accession>A0A183B762</accession>
<proteinExistence type="predicted"/>
<dbReference type="InterPro" id="IPR029045">
    <property type="entry name" value="ClpP/crotonase-like_dom_sf"/>
</dbReference>
<dbReference type="SUPFAM" id="SSF52096">
    <property type="entry name" value="ClpP/crotonase"/>
    <property type="match status" value="1"/>
</dbReference>
<dbReference type="CDD" id="cd06558">
    <property type="entry name" value="crotonase-like"/>
    <property type="match status" value="1"/>
</dbReference>
<name>A0A183B762_9TREM</name>
<dbReference type="Pfam" id="PF00378">
    <property type="entry name" value="ECH_1"/>
    <property type="match status" value="1"/>
</dbReference>
<evidence type="ECO:0000313" key="2">
    <source>
        <dbReference type="Proteomes" id="UP000272942"/>
    </source>
</evidence>
<reference evidence="1 2" key="2">
    <citation type="submission" date="2018-11" db="EMBL/GenBank/DDBJ databases">
        <authorList>
            <consortium name="Pathogen Informatics"/>
        </authorList>
    </citation>
    <scope>NUCLEOTIDE SEQUENCE [LARGE SCALE GENOMIC DNA]</scope>
    <source>
        <strain evidence="1 2">Egypt</strain>
    </source>
</reference>
<keyword evidence="2" id="KW-1185">Reference proteome</keyword>
<dbReference type="GO" id="GO:0003824">
    <property type="term" value="F:catalytic activity"/>
    <property type="evidence" value="ECO:0007669"/>
    <property type="project" value="UniProtKB-ARBA"/>
</dbReference>
<evidence type="ECO:0000313" key="1">
    <source>
        <dbReference type="EMBL" id="VDP92319.1"/>
    </source>
</evidence>
<dbReference type="InterPro" id="IPR001753">
    <property type="entry name" value="Enoyl-CoA_hydra/iso"/>
</dbReference>
<dbReference type="Proteomes" id="UP000272942">
    <property type="component" value="Unassembled WGS sequence"/>
</dbReference>
<protein>
    <submittedName>
        <fullName evidence="3">Enoyl-CoA hydratase</fullName>
    </submittedName>
</protein>
<dbReference type="GO" id="GO:0005739">
    <property type="term" value="C:mitochondrion"/>
    <property type="evidence" value="ECO:0007669"/>
    <property type="project" value="TreeGrafter"/>
</dbReference>
<organism evidence="3">
    <name type="scientific">Echinostoma caproni</name>
    <dbReference type="NCBI Taxonomy" id="27848"/>
    <lineage>
        <taxon>Eukaryota</taxon>
        <taxon>Metazoa</taxon>
        <taxon>Spiralia</taxon>
        <taxon>Lophotrochozoa</taxon>
        <taxon>Platyhelminthes</taxon>
        <taxon>Trematoda</taxon>
        <taxon>Digenea</taxon>
        <taxon>Plagiorchiida</taxon>
        <taxon>Echinostomata</taxon>
        <taxon>Echinostomatoidea</taxon>
        <taxon>Echinostomatidae</taxon>
        <taxon>Echinostoma</taxon>
    </lineage>
</organism>
<reference evidence="3" key="1">
    <citation type="submission" date="2016-06" db="UniProtKB">
        <authorList>
            <consortium name="WormBaseParasite"/>
        </authorList>
    </citation>
    <scope>IDENTIFICATION</scope>
</reference>
<dbReference type="PANTHER" id="PTHR11941">
    <property type="entry name" value="ENOYL-COA HYDRATASE-RELATED"/>
    <property type="match status" value="1"/>
</dbReference>